<keyword evidence="2" id="KW-0472">Membrane</keyword>
<evidence type="ECO:0000313" key="5">
    <source>
        <dbReference type="Proteomes" id="UP000468687"/>
    </source>
</evidence>
<organism evidence="4 5">
    <name type="scientific">Nocardioides zeae</name>
    <dbReference type="NCBI Taxonomy" id="1457234"/>
    <lineage>
        <taxon>Bacteria</taxon>
        <taxon>Bacillati</taxon>
        <taxon>Actinomycetota</taxon>
        <taxon>Actinomycetes</taxon>
        <taxon>Propionibacteriales</taxon>
        <taxon>Nocardioidaceae</taxon>
        <taxon>Nocardioides</taxon>
    </lineage>
</organism>
<keyword evidence="2" id="KW-1133">Transmembrane helix</keyword>
<evidence type="ECO:0000259" key="3">
    <source>
        <dbReference type="Pfam" id="PF14340"/>
    </source>
</evidence>
<feature type="transmembrane region" description="Helical" evidence="2">
    <location>
        <begin position="24"/>
        <end position="42"/>
    </location>
</feature>
<feature type="domain" description="DUF4395" evidence="3">
    <location>
        <begin position="20"/>
        <end position="153"/>
    </location>
</feature>
<name>A0A6P0HN23_9ACTN</name>
<reference evidence="4 5" key="1">
    <citation type="journal article" date="2014" name="Int. J. Syst. Evol. Microbiol.">
        <title>Nocardioides zeae sp. nov., isolated from the stem of Zea mays.</title>
        <authorList>
            <person name="Glaeser S.P."/>
            <person name="McInroy J.A."/>
            <person name="Busse H.J."/>
            <person name="Kampfer P."/>
        </authorList>
    </citation>
    <scope>NUCLEOTIDE SEQUENCE [LARGE SCALE GENOMIC DNA]</scope>
    <source>
        <strain evidence="4 5">JCM 30728</strain>
    </source>
</reference>
<gene>
    <name evidence="4" type="ORF">G3T38_17205</name>
</gene>
<accession>A0A6P0HN23</accession>
<evidence type="ECO:0000256" key="2">
    <source>
        <dbReference type="SAM" id="Phobius"/>
    </source>
</evidence>
<feature type="region of interest" description="Disordered" evidence="1">
    <location>
        <begin position="1"/>
        <end position="21"/>
    </location>
</feature>
<protein>
    <submittedName>
        <fullName evidence="4">DUF4395 domain-containing protein</fullName>
    </submittedName>
</protein>
<comment type="caution">
    <text evidence="4">The sequence shown here is derived from an EMBL/GenBank/DDBJ whole genome shotgun (WGS) entry which is preliminary data.</text>
</comment>
<dbReference type="EMBL" id="JAAGXA010000013">
    <property type="protein sequence ID" value="NEN80006.1"/>
    <property type="molecule type" value="Genomic_DNA"/>
</dbReference>
<sequence>MSTDSAALTPGTRPQVPAGIDPRGPQVAAAITSVVLAVTLLLGDSTAALVLLGLQAAVFAVGAAAGPQHAPYGWVFRTLVRPRLQPPTELEDPAPPRFAQAVGLGFVVVALAAYLLGATLVGQVAVGFALVAALLNAVFAFCLGCEVYLLAKRATA</sequence>
<dbReference type="AlphaFoldDB" id="A0A6P0HN23"/>
<keyword evidence="2" id="KW-0812">Transmembrane</keyword>
<feature type="transmembrane region" description="Helical" evidence="2">
    <location>
        <begin position="124"/>
        <end position="151"/>
    </location>
</feature>
<dbReference type="InterPro" id="IPR025508">
    <property type="entry name" value="DUF4395"/>
</dbReference>
<dbReference type="Pfam" id="PF14340">
    <property type="entry name" value="DUF4395"/>
    <property type="match status" value="1"/>
</dbReference>
<proteinExistence type="predicted"/>
<keyword evidence="5" id="KW-1185">Reference proteome</keyword>
<dbReference type="Proteomes" id="UP000468687">
    <property type="component" value="Unassembled WGS sequence"/>
</dbReference>
<feature type="transmembrane region" description="Helical" evidence="2">
    <location>
        <begin position="98"/>
        <end position="117"/>
    </location>
</feature>
<evidence type="ECO:0000313" key="4">
    <source>
        <dbReference type="EMBL" id="NEN80006.1"/>
    </source>
</evidence>
<evidence type="ECO:0000256" key="1">
    <source>
        <dbReference type="SAM" id="MobiDB-lite"/>
    </source>
</evidence>